<dbReference type="Pfam" id="PF01757">
    <property type="entry name" value="Acyl_transf_3"/>
    <property type="match status" value="1"/>
</dbReference>
<feature type="transmembrane region" description="Helical" evidence="2">
    <location>
        <begin position="662"/>
        <end position="680"/>
    </location>
</feature>
<organism evidence="4 5">
    <name type="scientific">Stylonychia lemnae</name>
    <name type="common">Ciliate</name>
    <dbReference type="NCBI Taxonomy" id="5949"/>
    <lineage>
        <taxon>Eukaryota</taxon>
        <taxon>Sar</taxon>
        <taxon>Alveolata</taxon>
        <taxon>Ciliophora</taxon>
        <taxon>Intramacronucleata</taxon>
        <taxon>Spirotrichea</taxon>
        <taxon>Stichotrichia</taxon>
        <taxon>Sporadotrichida</taxon>
        <taxon>Oxytrichidae</taxon>
        <taxon>Stylonychinae</taxon>
        <taxon>Stylonychia</taxon>
    </lineage>
</organism>
<evidence type="ECO:0000313" key="5">
    <source>
        <dbReference type="Proteomes" id="UP000039865"/>
    </source>
</evidence>
<keyword evidence="2" id="KW-1133">Transmembrane helix</keyword>
<dbReference type="PANTHER" id="PTHR11161:SF0">
    <property type="entry name" value="O-ACYLTRANSFERASE LIKE PROTEIN"/>
    <property type="match status" value="1"/>
</dbReference>
<name>A0A078B497_STYLE</name>
<keyword evidence="2" id="KW-0472">Membrane</keyword>
<dbReference type="OrthoDB" id="292729at2759"/>
<feature type="compositionally biased region" description="Low complexity" evidence="1">
    <location>
        <begin position="258"/>
        <end position="274"/>
    </location>
</feature>
<feature type="transmembrane region" description="Helical" evidence="2">
    <location>
        <begin position="464"/>
        <end position="483"/>
    </location>
</feature>
<dbReference type="GO" id="GO:0016747">
    <property type="term" value="F:acyltransferase activity, transferring groups other than amino-acyl groups"/>
    <property type="evidence" value="ECO:0007669"/>
    <property type="project" value="InterPro"/>
</dbReference>
<feature type="transmembrane region" description="Helical" evidence="2">
    <location>
        <begin position="490"/>
        <end position="511"/>
    </location>
</feature>
<keyword evidence="5" id="KW-1185">Reference proteome</keyword>
<dbReference type="AlphaFoldDB" id="A0A078B497"/>
<feature type="transmembrane region" description="Helical" evidence="2">
    <location>
        <begin position="620"/>
        <end position="641"/>
    </location>
</feature>
<evidence type="ECO:0000256" key="2">
    <source>
        <dbReference type="SAM" id="Phobius"/>
    </source>
</evidence>
<feature type="transmembrane region" description="Helical" evidence="2">
    <location>
        <begin position="398"/>
        <end position="419"/>
    </location>
</feature>
<feature type="transmembrane region" description="Helical" evidence="2">
    <location>
        <begin position="580"/>
        <end position="600"/>
    </location>
</feature>
<feature type="region of interest" description="Disordered" evidence="1">
    <location>
        <begin position="249"/>
        <end position="274"/>
    </location>
</feature>
<gene>
    <name evidence="4" type="primary">Contig5032.g5384</name>
    <name evidence="4" type="ORF">STYLEM_18431</name>
</gene>
<dbReference type="InterPro" id="IPR002656">
    <property type="entry name" value="Acyl_transf_3_dom"/>
</dbReference>
<dbReference type="Proteomes" id="UP000039865">
    <property type="component" value="Unassembled WGS sequence"/>
</dbReference>
<feature type="transmembrane region" description="Helical" evidence="2">
    <location>
        <begin position="540"/>
        <end position="559"/>
    </location>
</feature>
<keyword evidence="2" id="KW-0812">Transmembrane</keyword>
<reference evidence="4 5" key="1">
    <citation type="submission" date="2014-06" db="EMBL/GenBank/DDBJ databases">
        <authorList>
            <person name="Swart Estienne"/>
        </authorList>
    </citation>
    <scope>NUCLEOTIDE SEQUENCE [LARGE SCALE GENOMIC DNA]</scope>
    <source>
        <strain evidence="4 5">130c</strain>
    </source>
</reference>
<protein>
    <recommendedName>
        <fullName evidence="3">Acyltransferase 3 domain-containing protein</fullName>
    </recommendedName>
</protein>
<feature type="transmembrane region" description="Helical" evidence="2">
    <location>
        <begin position="692"/>
        <end position="714"/>
    </location>
</feature>
<proteinExistence type="predicted"/>
<feature type="domain" description="Acyltransferase 3" evidence="3">
    <location>
        <begin position="336"/>
        <end position="711"/>
    </location>
</feature>
<dbReference type="EMBL" id="CCKQ01017422">
    <property type="protein sequence ID" value="CDW89299.1"/>
    <property type="molecule type" value="Genomic_DNA"/>
</dbReference>
<feature type="transmembrane region" description="Helical" evidence="2">
    <location>
        <begin position="319"/>
        <end position="337"/>
    </location>
</feature>
<sequence length="770" mass="89186">MNRFITNFLEYPNNLMTFYSIHAINEYGYHKPCQRDLGDYADFVVMNSNISHLSGFSRMGFCLPKECKQKDYDSYSAKMVSLVDFAFAHFPDVGIVMNNSLFQPWTRVGLSMIKSEEYTEDWHQRTAAGFYPTLILIILILILAISASLYTYIKRKLSKRQQIQTFMMVDTRQSDIQNSNQDYSYLQNNMDHSSSNIREQQTQMNTQLLLRDSSNQQETRQQLALNFSNQRSTIRTLGNGENDLMRTALSDSQERDSQAQVQQDTQQSQEQKQGESKLSQILEKISAQSAFVDLQAGYCKDWDNKELDVINAMKFFQQFLIIVTCTASYLILGAALNPWSMQVFSSNPLFAMIVAGVIALDVYFTFSAFFGFYRMCQIYDAQKGFTFKDVMKIYGKRLIRLLPIYYLTLLFGIFIGPRISSGPTWYMYEQSLFYRCNTYWWTNVILISNFIPWDQDNKGGCMPWSWSICVDFQLYIFIPLYVYAFKQSRLAGLIIGWAYVAAGMFVVGFLAHTKSYTANVYTLENYDMYQLLTTKPWSKFHLHGLGILCAILYFDILAFRKLDKFEQKKQYPKIYFFSNNIISGKIIMLSGVGFIVTNFFVTYEPTQDAHNWNNAGNTTYLVLSKITFAMGWMMLAFYIFLGHSKLGRNALGNPLFNALGKLVYLAYLTAPIIMMIVYSNDQRGTFMTFVGNAYLGIGHIFVTFIAGVLIYILVEYQLKKLCEIYIVIPYLSHDHIIRKVFEENKEDKQSDKKQQEEDELLKKRIAAKLS</sequence>
<evidence type="ECO:0000256" key="1">
    <source>
        <dbReference type="SAM" id="MobiDB-lite"/>
    </source>
</evidence>
<dbReference type="InterPro" id="IPR052728">
    <property type="entry name" value="O2_lipid_transport_reg"/>
</dbReference>
<evidence type="ECO:0000313" key="4">
    <source>
        <dbReference type="EMBL" id="CDW89299.1"/>
    </source>
</evidence>
<accession>A0A078B497</accession>
<evidence type="ECO:0000259" key="3">
    <source>
        <dbReference type="Pfam" id="PF01757"/>
    </source>
</evidence>
<feature type="transmembrane region" description="Helical" evidence="2">
    <location>
        <begin position="349"/>
        <end position="373"/>
    </location>
</feature>
<dbReference type="PANTHER" id="PTHR11161">
    <property type="entry name" value="O-ACYLTRANSFERASE"/>
    <property type="match status" value="1"/>
</dbReference>
<feature type="transmembrane region" description="Helical" evidence="2">
    <location>
        <begin position="130"/>
        <end position="153"/>
    </location>
</feature>
<dbReference type="InParanoid" id="A0A078B497"/>